<evidence type="ECO:0000256" key="1">
    <source>
        <dbReference type="ARBA" id="ARBA00005695"/>
    </source>
</evidence>
<protein>
    <recommendedName>
        <fullName evidence="4">Solute-binding protein family 5 domain-containing protein</fullName>
    </recommendedName>
</protein>
<comment type="caution">
    <text evidence="5">The sequence shown here is derived from an EMBL/GenBank/DDBJ whole genome shotgun (WGS) entry which is preliminary data.</text>
</comment>
<comment type="similarity">
    <text evidence="1">Belongs to the bacterial solute-binding protein 5 family.</text>
</comment>
<dbReference type="GO" id="GO:0015833">
    <property type="term" value="P:peptide transport"/>
    <property type="evidence" value="ECO:0007669"/>
    <property type="project" value="TreeGrafter"/>
</dbReference>
<evidence type="ECO:0000313" key="6">
    <source>
        <dbReference type="Proteomes" id="UP000316609"/>
    </source>
</evidence>
<evidence type="ECO:0000259" key="4">
    <source>
        <dbReference type="Pfam" id="PF00496"/>
    </source>
</evidence>
<dbReference type="PANTHER" id="PTHR30290:SF9">
    <property type="entry name" value="OLIGOPEPTIDE-BINDING PROTEIN APPA"/>
    <property type="match status" value="1"/>
</dbReference>
<dbReference type="Proteomes" id="UP000316609">
    <property type="component" value="Unassembled WGS sequence"/>
</dbReference>
<gene>
    <name evidence="5" type="ORF">E6K78_08230</name>
</gene>
<feature type="domain" description="Solute-binding protein family 5" evidence="4">
    <location>
        <begin position="3"/>
        <end position="293"/>
    </location>
</feature>
<evidence type="ECO:0000256" key="3">
    <source>
        <dbReference type="ARBA" id="ARBA00022729"/>
    </source>
</evidence>
<dbReference type="InterPro" id="IPR000914">
    <property type="entry name" value="SBP_5_dom"/>
</dbReference>
<sequence length="391" mass="44456">MSTKPDSIVTSGPWRVKEYVAGEKTVLTRNPYWFGVDPQGHRLPYLDELVYLIVPDQDAAALKMQNGEADALDNVKPENYKSYAENQKKGGYTLYDLGPSLTTNFFWFNLNKVRKATRGKTIGGPQVDPVKYAWFNNPAFRRACSMAIDRDAIIQSVYFGDAVKNWSTSTPGNKIWYDPGITKYDYDPERAKQLLAGLGWRDRNGDGILEDGSGHKVSFTIKTNADNTMRVAACNFLKDDLAKIGIECNPKPVDFNTLVTNIRQDFDYEAVLLGLGSAVPPDPGMGQNVWRSSGLTHYWNIRQPHPETPEEARIDRLMTANVTTEDLGERRRTWKEIRNIVNQECWVVWLPTINVKVPISNRFGNLHPTVIPQRILWNIEQVFMKPTKLRT</sequence>
<dbReference type="SUPFAM" id="SSF53850">
    <property type="entry name" value="Periplasmic binding protein-like II"/>
    <property type="match status" value="1"/>
</dbReference>
<dbReference type="Gene3D" id="3.40.190.10">
    <property type="entry name" value="Periplasmic binding protein-like II"/>
    <property type="match status" value="1"/>
</dbReference>
<dbReference type="InterPro" id="IPR039424">
    <property type="entry name" value="SBP_5"/>
</dbReference>
<evidence type="ECO:0000313" key="5">
    <source>
        <dbReference type="EMBL" id="TMQ65101.1"/>
    </source>
</evidence>
<dbReference type="GO" id="GO:1904680">
    <property type="term" value="F:peptide transmembrane transporter activity"/>
    <property type="evidence" value="ECO:0007669"/>
    <property type="project" value="TreeGrafter"/>
</dbReference>
<organism evidence="5 6">
    <name type="scientific">Eiseniibacteriota bacterium</name>
    <dbReference type="NCBI Taxonomy" id="2212470"/>
    <lineage>
        <taxon>Bacteria</taxon>
        <taxon>Candidatus Eiseniibacteriota</taxon>
    </lineage>
</organism>
<keyword evidence="3" id="KW-0732">Signal</keyword>
<keyword evidence="2" id="KW-0813">Transport</keyword>
<dbReference type="Gene3D" id="3.10.105.10">
    <property type="entry name" value="Dipeptide-binding Protein, Domain 3"/>
    <property type="match status" value="1"/>
</dbReference>
<accession>A0A538TNA1</accession>
<dbReference type="Pfam" id="PF00496">
    <property type="entry name" value="SBP_bac_5"/>
    <property type="match status" value="1"/>
</dbReference>
<evidence type="ECO:0000256" key="2">
    <source>
        <dbReference type="ARBA" id="ARBA00022448"/>
    </source>
</evidence>
<proteinExistence type="inferred from homology"/>
<dbReference type="EMBL" id="VBOY01000075">
    <property type="protein sequence ID" value="TMQ65101.1"/>
    <property type="molecule type" value="Genomic_DNA"/>
</dbReference>
<name>A0A538TNA1_UNCEI</name>
<dbReference type="AlphaFoldDB" id="A0A538TNA1"/>
<dbReference type="PANTHER" id="PTHR30290">
    <property type="entry name" value="PERIPLASMIC BINDING COMPONENT OF ABC TRANSPORTER"/>
    <property type="match status" value="1"/>
</dbReference>
<reference evidence="5 6" key="1">
    <citation type="journal article" date="2019" name="Nat. Microbiol.">
        <title>Mediterranean grassland soil C-N compound turnover is dependent on rainfall and depth, and is mediated by genomically divergent microorganisms.</title>
        <authorList>
            <person name="Diamond S."/>
            <person name="Andeer P.F."/>
            <person name="Li Z."/>
            <person name="Crits-Christoph A."/>
            <person name="Burstein D."/>
            <person name="Anantharaman K."/>
            <person name="Lane K.R."/>
            <person name="Thomas B.C."/>
            <person name="Pan C."/>
            <person name="Northen T.R."/>
            <person name="Banfield J.F."/>
        </authorList>
    </citation>
    <scope>NUCLEOTIDE SEQUENCE [LARGE SCALE GENOMIC DNA]</scope>
    <source>
        <strain evidence="5">WS_8</strain>
    </source>
</reference>